<dbReference type="EMBL" id="MU006704">
    <property type="protein sequence ID" value="KAF2631504.1"/>
    <property type="molecule type" value="Genomic_DNA"/>
</dbReference>
<proteinExistence type="predicted"/>
<accession>A0ACB6SBS6</accession>
<protein>
    <submittedName>
        <fullName evidence="1">Uncharacterized protein</fullName>
    </submittedName>
</protein>
<keyword evidence="2" id="KW-1185">Reference proteome</keyword>
<evidence type="ECO:0000313" key="1">
    <source>
        <dbReference type="EMBL" id="KAF2631504.1"/>
    </source>
</evidence>
<organism evidence="1 2">
    <name type="scientific">Macroventuria anomochaeta</name>
    <dbReference type="NCBI Taxonomy" id="301207"/>
    <lineage>
        <taxon>Eukaryota</taxon>
        <taxon>Fungi</taxon>
        <taxon>Dikarya</taxon>
        <taxon>Ascomycota</taxon>
        <taxon>Pezizomycotina</taxon>
        <taxon>Dothideomycetes</taxon>
        <taxon>Pleosporomycetidae</taxon>
        <taxon>Pleosporales</taxon>
        <taxon>Pleosporineae</taxon>
        <taxon>Didymellaceae</taxon>
        <taxon>Macroventuria</taxon>
    </lineage>
</organism>
<dbReference type="Proteomes" id="UP000799754">
    <property type="component" value="Unassembled WGS sequence"/>
</dbReference>
<name>A0ACB6SBS6_9PLEO</name>
<gene>
    <name evidence="1" type="ORF">BU25DRAFT_418293</name>
</gene>
<reference evidence="1" key="1">
    <citation type="journal article" date="2020" name="Stud. Mycol.">
        <title>101 Dothideomycetes genomes: a test case for predicting lifestyles and emergence of pathogens.</title>
        <authorList>
            <person name="Haridas S."/>
            <person name="Albert R."/>
            <person name="Binder M."/>
            <person name="Bloem J."/>
            <person name="Labutti K."/>
            <person name="Salamov A."/>
            <person name="Andreopoulos B."/>
            <person name="Baker S."/>
            <person name="Barry K."/>
            <person name="Bills G."/>
            <person name="Bluhm B."/>
            <person name="Cannon C."/>
            <person name="Castanera R."/>
            <person name="Culley D."/>
            <person name="Daum C."/>
            <person name="Ezra D."/>
            <person name="Gonzalez J."/>
            <person name="Henrissat B."/>
            <person name="Kuo A."/>
            <person name="Liang C."/>
            <person name="Lipzen A."/>
            <person name="Lutzoni F."/>
            <person name="Magnuson J."/>
            <person name="Mondo S."/>
            <person name="Nolan M."/>
            <person name="Ohm R."/>
            <person name="Pangilinan J."/>
            <person name="Park H.-J."/>
            <person name="Ramirez L."/>
            <person name="Alfaro M."/>
            <person name="Sun H."/>
            <person name="Tritt A."/>
            <person name="Yoshinaga Y."/>
            <person name="Zwiers L.-H."/>
            <person name="Turgeon B."/>
            <person name="Goodwin S."/>
            <person name="Spatafora J."/>
            <person name="Crous P."/>
            <person name="Grigoriev I."/>
        </authorList>
    </citation>
    <scope>NUCLEOTIDE SEQUENCE</scope>
    <source>
        <strain evidence="1">CBS 525.71</strain>
    </source>
</reference>
<comment type="caution">
    <text evidence="1">The sequence shown here is derived from an EMBL/GenBank/DDBJ whole genome shotgun (WGS) entry which is preliminary data.</text>
</comment>
<evidence type="ECO:0000313" key="2">
    <source>
        <dbReference type="Proteomes" id="UP000799754"/>
    </source>
</evidence>
<sequence>MPGKKRAWLRQAVKRICLCGKIKTPFSDEDESPLASIVPLSALPTKSESIRIPASKSPAASPRFTPDPLTRSYAGAYPPKEANRAASNPFLTDDEVYGSWKQQAGIKHPAVTRCKDQDLETKTKTLRKQSSAASTNTIGWDTPVGEFTAGKQAYHHPTGMLELRNKGSINLLNSLEEAAAKEFQEFTSRIRHTGTRVHQIPCHVAHRALG</sequence>